<protein>
    <submittedName>
        <fullName evidence="1">Uncharacterized protein</fullName>
    </submittedName>
</protein>
<proteinExistence type="predicted"/>
<keyword evidence="2" id="KW-1185">Reference proteome</keyword>
<dbReference type="GeneID" id="76971853"/>
<dbReference type="RefSeq" id="YP_010097640.1">
    <property type="nucleotide sequence ID" value="NC_055760.1"/>
</dbReference>
<sequence>MDTNNTGVNATFSFNKEEVNNDKPVQTEVVEKSMAATVTYDEEEKRRLDAEYIDKRSVTIALVRNYSKYREANRGGLVKRVDYIGSCITSSRVLASNKAEVDSYFPQLIGISPNDPDYLRRVKIYLGNIQVKVDELGKSFDTSFRYNHYRDYLEIAKKEEAIENRYKSANRQNYKELCEALKRKIADINELESTKYRYGSPVNIEDYIIYRHCLLYNDIAKDIAMVNSDKNIRFYFKDDKKEADKLRKFRAEINKAKINYVSCMADEKLFEAIYIQYLVLNNRPITSSLLEDDITKQINLDKFSQSEPVKFNKFFKDENIKLKSMIEQLIARGIIVRSLYNQNITTADGTLIGANIQDAVVWFKNPENTGMVEAYKNQLKNI</sequence>
<organism evidence="1 2">
    <name type="scientific">crAssphage sp. isolate ctbg_1</name>
    <dbReference type="NCBI Taxonomy" id="2989854"/>
    <lineage>
        <taxon>Viruses</taxon>
        <taxon>Duplodnaviria</taxon>
        <taxon>Heunggongvirae</taxon>
        <taxon>Uroviricota</taxon>
        <taxon>Caudoviricetes</taxon>
        <taxon>Crassvirales</taxon>
        <taxon>Intestiviridae</taxon>
        <taxon>Crudevirinae</taxon>
        <taxon>Whopevirus</taxon>
        <taxon>Whopevirus animalis</taxon>
    </lineage>
</organism>
<evidence type="ECO:0000313" key="2">
    <source>
        <dbReference type="Proteomes" id="UP000257554"/>
    </source>
</evidence>
<accession>A0A345MSZ0</accession>
<dbReference type="EMBL" id="MH616963">
    <property type="protein sequence ID" value="AXH74490.1"/>
    <property type="molecule type" value="Genomic_DNA"/>
</dbReference>
<dbReference type="Proteomes" id="UP000257554">
    <property type="component" value="Segment"/>
</dbReference>
<evidence type="ECO:0000313" key="1">
    <source>
        <dbReference type="EMBL" id="AXH74490.1"/>
    </source>
</evidence>
<reference evidence="1 2" key="1">
    <citation type="submission" date="2018-07" db="EMBL/GenBank/DDBJ databases">
        <title>Uncovering a Universe of Circular DNA Viruses in Animal Metagenomes.</title>
        <authorList>
            <person name="Tisza M."/>
            <person name="Buck C."/>
            <person name="Pastrana D."/>
            <person name="Welch N."/>
            <person name="Peretti A."/>
        </authorList>
    </citation>
    <scope>NUCLEOTIDE SEQUENCE [LARGE SCALE GENOMIC DNA]</scope>
    <source>
        <strain evidence="1">Ctbg_1</strain>
    </source>
</reference>
<name>A0A345MSZ0_9CAUD</name>